<dbReference type="EMBL" id="CP027666">
    <property type="protein sequence ID" value="AVO33470.1"/>
    <property type="molecule type" value="Genomic_DNA"/>
</dbReference>
<keyword evidence="5 6" id="KW-0472">Membrane</keyword>
<evidence type="ECO:0000313" key="8">
    <source>
        <dbReference type="Proteomes" id="UP000239709"/>
    </source>
</evidence>
<feature type="transmembrane region" description="Helical" evidence="6">
    <location>
        <begin position="384"/>
        <end position="406"/>
    </location>
</feature>
<feature type="transmembrane region" description="Helical" evidence="6">
    <location>
        <begin position="413"/>
        <end position="431"/>
    </location>
</feature>
<feature type="transmembrane region" description="Helical" evidence="6">
    <location>
        <begin position="300"/>
        <end position="320"/>
    </location>
</feature>
<gene>
    <name evidence="7" type="ORF">C6570_03780</name>
</gene>
<keyword evidence="4 6" id="KW-1133">Transmembrane helix</keyword>
<keyword evidence="8" id="KW-1185">Reference proteome</keyword>
<feature type="transmembrane region" description="Helical" evidence="6">
    <location>
        <begin position="52"/>
        <end position="69"/>
    </location>
</feature>
<evidence type="ECO:0000256" key="1">
    <source>
        <dbReference type="ARBA" id="ARBA00004141"/>
    </source>
</evidence>
<accession>A0A2S0MCC2</accession>
<feature type="transmembrane region" description="Helical" evidence="6">
    <location>
        <begin position="27"/>
        <end position="45"/>
    </location>
</feature>
<evidence type="ECO:0000256" key="4">
    <source>
        <dbReference type="ARBA" id="ARBA00022989"/>
    </source>
</evidence>
<dbReference type="GO" id="GO:0008514">
    <property type="term" value="F:organic anion transmembrane transporter activity"/>
    <property type="evidence" value="ECO:0007669"/>
    <property type="project" value="UniProtKB-ARBA"/>
</dbReference>
<dbReference type="Proteomes" id="UP000239709">
    <property type="component" value="Chromosome"/>
</dbReference>
<feature type="transmembrane region" description="Helical" evidence="6">
    <location>
        <begin position="152"/>
        <end position="171"/>
    </location>
</feature>
<feature type="transmembrane region" description="Helical" evidence="6">
    <location>
        <begin position="476"/>
        <end position="499"/>
    </location>
</feature>
<protein>
    <recommendedName>
        <fullName evidence="9">Anion transporter</fullName>
    </recommendedName>
</protein>
<dbReference type="PIRSF" id="PIRSF002457">
    <property type="entry name" value="DASS"/>
    <property type="match status" value="1"/>
</dbReference>
<feature type="transmembrane region" description="Helical" evidence="6">
    <location>
        <begin position="106"/>
        <end position="132"/>
    </location>
</feature>
<dbReference type="RefSeq" id="WP_106702033.1">
    <property type="nucleotide sequence ID" value="NZ_CP027666.1"/>
</dbReference>
<feature type="transmembrane region" description="Helical" evidence="6">
    <location>
        <begin position="437"/>
        <end position="455"/>
    </location>
</feature>
<dbReference type="GO" id="GO:1905039">
    <property type="term" value="P:carboxylic acid transmembrane transport"/>
    <property type="evidence" value="ECO:0007669"/>
    <property type="project" value="UniProtKB-ARBA"/>
</dbReference>
<dbReference type="PANTHER" id="PTHR10283">
    <property type="entry name" value="SOLUTE CARRIER FAMILY 13 MEMBER"/>
    <property type="match status" value="1"/>
</dbReference>
<keyword evidence="3 6" id="KW-0812">Transmembrane</keyword>
<evidence type="ECO:0000256" key="3">
    <source>
        <dbReference type="ARBA" id="ARBA00022692"/>
    </source>
</evidence>
<evidence type="ECO:0000313" key="7">
    <source>
        <dbReference type="EMBL" id="AVO33470.1"/>
    </source>
</evidence>
<evidence type="ECO:0000256" key="6">
    <source>
        <dbReference type="SAM" id="Phobius"/>
    </source>
</evidence>
<dbReference type="GO" id="GO:0005886">
    <property type="term" value="C:plasma membrane"/>
    <property type="evidence" value="ECO:0007669"/>
    <property type="project" value="TreeGrafter"/>
</dbReference>
<proteinExistence type="inferred from homology"/>
<reference evidence="7 8" key="1">
    <citation type="submission" date="2018-03" db="EMBL/GenBank/DDBJ databases">
        <title>Genome sequencing of Ottowia sp.</title>
        <authorList>
            <person name="Kim S.-J."/>
            <person name="Heo J."/>
            <person name="Kwon S.-W."/>
        </authorList>
    </citation>
    <scope>NUCLEOTIDE SEQUENCE [LARGE SCALE GENOMIC DNA]</scope>
    <source>
        <strain evidence="7 8">KADR8-3</strain>
    </source>
</reference>
<organism evidence="7 8">
    <name type="scientific">Ottowia oryzae</name>
    <dbReference type="NCBI Taxonomy" id="2109914"/>
    <lineage>
        <taxon>Bacteria</taxon>
        <taxon>Pseudomonadati</taxon>
        <taxon>Pseudomonadota</taxon>
        <taxon>Betaproteobacteria</taxon>
        <taxon>Burkholderiales</taxon>
        <taxon>Comamonadaceae</taxon>
        <taxon>Ottowia</taxon>
    </lineage>
</organism>
<name>A0A2S0MCC2_9BURK</name>
<feature type="transmembrane region" description="Helical" evidence="6">
    <location>
        <begin position="178"/>
        <end position="196"/>
    </location>
</feature>
<feature type="transmembrane region" description="Helical" evidence="6">
    <location>
        <begin position="355"/>
        <end position="378"/>
    </location>
</feature>
<dbReference type="NCBIfam" id="TIGR00785">
    <property type="entry name" value="dass"/>
    <property type="match status" value="1"/>
</dbReference>
<comment type="similarity">
    <text evidence="2">Belongs to the SLC13A/DASS transporter (TC 2.A.47) family. DIT1 subfamily.</text>
</comment>
<dbReference type="InterPro" id="IPR030676">
    <property type="entry name" value="CitT-rel"/>
</dbReference>
<feature type="transmembrane region" description="Helical" evidence="6">
    <location>
        <begin position="246"/>
        <end position="269"/>
    </location>
</feature>
<dbReference type="InterPro" id="IPR001898">
    <property type="entry name" value="SLC13A/DASS"/>
</dbReference>
<dbReference type="KEGG" id="otk:C6570_03780"/>
<dbReference type="PANTHER" id="PTHR10283:SF82">
    <property type="entry name" value="SOLUTE CARRIER FAMILY 13 MEMBER 2"/>
    <property type="match status" value="1"/>
</dbReference>
<evidence type="ECO:0008006" key="9">
    <source>
        <dbReference type="Google" id="ProtNLM"/>
    </source>
</evidence>
<dbReference type="Pfam" id="PF00939">
    <property type="entry name" value="Na_sulph_symp"/>
    <property type="match status" value="1"/>
</dbReference>
<evidence type="ECO:0000256" key="5">
    <source>
        <dbReference type="ARBA" id="ARBA00023136"/>
    </source>
</evidence>
<dbReference type="OrthoDB" id="9766267at2"/>
<evidence type="ECO:0000256" key="2">
    <source>
        <dbReference type="ARBA" id="ARBA00007349"/>
    </source>
</evidence>
<comment type="subcellular location">
    <subcellularLocation>
        <location evidence="1">Membrane</location>
        <topology evidence="1">Multi-pass membrane protein</topology>
    </subcellularLocation>
</comment>
<dbReference type="AlphaFoldDB" id="A0A2S0MCC2"/>
<sequence>MTSPPQPAAGPVSPLNSPLEPESNRKLAMLLLAIVLYIGVLLLPTPAGLTPAGQVALGLLVLVVTLWISECVSPANSAVILTGAAVLGLMGKSLTPGARPMKSADALAAMLGGFSSTAVLLVAAALFLAVALKHTGLDRRVALLVMSRVGISPARLTLGAMIVGLVLALFIPSATARVGAVIPIMIGITAALGLPINSSLGATLMIVTAQACSIFNMGFKTGAAQNLISLDFMQKAFGRTVTWSEWFLTALPFTASMSVVLFLASLFLLRPQVPPAAEAEAKLRAQLAELGPLSGAEKRLIAVAVLLLVMWSTEGVLHPFDTTTTTQIGIALLLMPRIGVMHWSQAEKLVPWGTVVLFAASISLGTLLSKTGAAGWLAQQTLGQIGLSALPVVMVVGALSLFSIVLHLGFASATGLASTLIPIFIAFAQTLPVTKETAFGIVMIQSFVVSFGFILPTNAPQNMLCYATGAIRTKEFAKIGLVVTVAGLLLIMLLSATVWPMMGVL</sequence>